<dbReference type="EMBL" id="QZWG01000016">
    <property type="protein sequence ID" value="RZB59735.1"/>
    <property type="molecule type" value="Genomic_DNA"/>
</dbReference>
<dbReference type="Gramene" id="XM_028350861.1">
    <property type="protein sequence ID" value="XP_028206662.1"/>
    <property type="gene ID" value="LOC114390159"/>
</dbReference>
<evidence type="ECO:0000259" key="2">
    <source>
        <dbReference type="Pfam" id="PF22600"/>
    </source>
</evidence>
<comment type="caution">
    <text evidence="4">The sequence shown here is derived from an EMBL/GenBank/DDBJ whole genome shotgun (WGS) entry which is preliminary data.</text>
</comment>
<evidence type="ECO:0008006" key="6">
    <source>
        <dbReference type="Google" id="ProtNLM"/>
    </source>
</evidence>
<accession>A0A445GEV8</accession>
<dbReference type="Gramene" id="XM_028350855.1">
    <property type="protein sequence ID" value="XP_028206656.1"/>
    <property type="gene ID" value="LOC114390159"/>
</dbReference>
<dbReference type="Gramene" id="XM_028350854.1">
    <property type="protein sequence ID" value="XP_028206655.1"/>
    <property type="gene ID" value="LOC114390159"/>
</dbReference>
<organism evidence="4 5">
    <name type="scientific">Glycine soja</name>
    <name type="common">Wild soybean</name>
    <dbReference type="NCBI Taxonomy" id="3848"/>
    <lineage>
        <taxon>Eukaryota</taxon>
        <taxon>Viridiplantae</taxon>
        <taxon>Streptophyta</taxon>
        <taxon>Embryophyta</taxon>
        <taxon>Tracheophyta</taxon>
        <taxon>Spermatophyta</taxon>
        <taxon>Magnoliopsida</taxon>
        <taxon>eudicotyledons</taxon>
        <taxon>Gunneridae</taxon>
        <taxon>Pentapetalae</taxon>
        <taxon>rosids</taxon>
        <taxon>fabids</taxon>
        <taxon>Fabales</taxon>
        <taxon>Fabaceae</taxon>
        <taxon>Papilionoideae</taxon>
        <taxon>50 kb inversion clade</taxon>
        <taxon>NPAAA clade</taxon>
        <taxon>indigoferoid/millettioid clade</taxon>
        <taxon>Phaseoleae</taxon>
        <taxon>Glycine</taxon>
        <taxon>Glycine subgen. Soja</taxon>
    </lineage>
</organism>
<proteinExistence type="predicted"/>
<dbReference type="Gene3D" id="3.30.460.10">
    <property type="entry name" value="Beta Polymerase, domain 2"/>
    <property type="match status" value="1"/>
</dbReference>
<dbReference type="Gramene" id="XM_028350849.1">
    <property type="protein sequence ID" value="XP_028206650.1"/>
    <property type="gene ID" value="LOC114390159"/>
</dbReference>
<dbReference type="Gramene" id="XM_028350846.1">
    <property type="protein sequence ID" value="XP_028206647.1"/>
    <property type="gene ID" value="LOC114390159"/>
</dbReference>
<evidence type="ECO:0000313" key="4">
    <source>
        <dbReference type="EMBL" id="RZB59735.1"/>
    </source>
</evidence>
<dbReference type="Gramene" id="XM_028350852.1">
    <property type="protein sequence ID" value="XP_028206653.1"/>
    <property type="gene ID" value="LOC114390159"/>
</dbReference>
<gene>
    <name evidence="4" type="ORF">D0Y65_042800</name>
</gene>
<dbReference type="Gramene" id="XM_028350857.1">
    <property type="protein sequence ID" value="XP_028206658.1"/>
    <property type="gene ID" value="LOC114390159"/>
</dbReference>
<dbReference type="Pfam" id="PF22600">
    <property type="entry name" value="MTPAP-like_central"/>
    <property type="match status" value="1"/>
</dbReference>
<dbReference type="Gramene" id="XM_028350853.1">
    <property type="protein sequence ID" value="XP_028206654.1"/>
    <property type="gene ID" value="LOC114390159"/>
</dbReference>
<dbReference type="InterPro" id="IPR054708">
    <property type="entry name" value="MTPAP-like_central"/>
</dbReference>
<protein>
    <recommendedName>
        <fullName evidence="6">Polymerase nucleotidyl transferase domain-containing protein</fullName>
    </recommendedName>
</protein>
<sequence length="684" mass="77377">MDRQENLLAFSMPSQLLSIDEELWRMAEERAQEILWTIEPIVLSEVNRKDVIDYVQRLIRGYYGAEVLPFGSVPLKTYLPDGDIDLTALSHEDAEEDLAQAVCNILQSGDDPEYQVKDIQYIRAQVRLVKCTVKNIAVDISFNQMAGICTLRFLEQVDQLVGKNHIFKHSIILIKAWCYYESRLLGGHHGLLSTYAVEILVLYIINRFHSSVRGPLEVLYIFLDYYGSFDWDHNYVSIWGPKPLSSLPEIAETPECDQGEFLLQKEFLRNYRNMCSFPSRASETMTHEFPVKFMNILDPLRNDNNLGRSVNIANLHRVRFALSYGARRLKQILTLPGENMGAALEKFFFSTLDRNGKGERADVAVPVSPFGIGRSEESVLRGDCESYCGGLQYVQLYRNYAMPIAVHSSSPSSPSQDDILAPSTQQNWSMFYQGGTDVYIPGQTLYHPTYNLEGRGKSRGTGTYIPDLNYNSYWDMHTKPSRPRRFASSKYNALPKSPSKKQQAEEVHSVTDINANSDSRLFEFSSEDSPLLLCNCKAIPPTQAQESTPLAKFHSETDMDVTSQLLEFSNEDFPLLPKVYSETHMEGNSRSFELSKKDFPLLQSTHKTALSESAAKLTKQAKSFPSSKESKLKNIEFGTFKKSQSLIEPSLSTKGEREDSGVPLSQETVLVVPKVAAERKDESP</sequence>
<dbReference type="Proteomes" id="UP000289340">
    <property type="component" value="Chromosome 16"/>
</dbReference>
<dbReference type="CDD" id="cd05402">
    <property type="entry name" value="NT_PAP_TUTase"/>
    <property type="match status" value="1"/>
</dbReference>
<evidence type="ECO:0000256" key="1">
    <source>
        <dbReference type="SAM" id="MobiDB-lite"/>
    </source>
</evidence>
<dbReference type="SUPFAM" id="SSF81631">
    <property type="entry name" value="PAP/OAS1 substrate-binding domain"/>
    <property type="match status" value="1"/>
</dbReference>
<dbReference type="InterPro" id="IPR058921">
    <property type="entry name" value="PAP/OAS1-rel"/>
</dbReference>
<dbReference type="PANTHER" id="PTHR45979:SF6">
    <property type="entry name" value="NUCLEOTIDYLTRANSFERASE DOMAIN PROTEIN"/>
    <property type="match status" value="1"/>
</dbReference>
<dbReference type="Pfam" id="PF26180">
    <property type="entry name" value="PAP-OAS1"/>
    <property type="match status" value="1"/>
</dbReference>
<dbReference type="SMR" id="A0A445GEV8"/>
<dbReference type="EMBL" id="QZWG01000016">
    <property type="protein sequence ID" value="RZB59736.1"/>
    <property type="molecule type" value="Genomic_DNA"/>
</dbReference>
<dbReference type="Gramene" id="XM_028350847.1">
    <property type="protein sequence ID" value="XP_028206648.1"/>
    <property type="gene ID" value="LOC114390159"/>
</dbReference>
<dbReference type="AlphaFoldDB" id="A0A445GEV8"/>
<dbReference type="Gramene" id="XM_028350860.1">
    <property type="protein sequence ID" value="XP_028206661.1"/>
    <property type="gene ID" value="LOC114390159"/>
</dbReference>
<dbReference type="EMBL" id="QZWG01000016">
    <property type="protein sequence ID" value="RZB59734.1"/>
    <property type="molecule type" value="Genomic_DNA"/>
</dbReference>
<dbReference type="InterPro" id="IPR043519">
    <property type="entry name" value="NT_sf"/>
</dbReference>
<feature type="domain" description="Poly(A) RNA polymerase mitochondrial-like central palm" evidence="2">
    <location>
        <begin position="44"/>
        <end position="153"/>
    </location>
</feature>
<evidence type="ECO:0000259" key="3">
    <source>
        <dbReference type="Pfam" id="PF26180"/>
    </source>
</evidence>
<dbReference type="SUPFAM" id="SSF81301">
    <property type="entry name" value="Nucleotidyltransferase"/>
    <property type="match status" value="1"/>
</dbReference>
<dbReference type="Gramene" id="XM_028350858.1">
    <property type="protein sequence ID" value="XP_028206659.1"/>
    <property type="gene ID" value="LOC114390159"/>
</dbReference>
<dbReference type="Gramene" id="XM_028350862.1">
    <property type="protein sequence ID" value="XP_028206663.1"/>
    <property type="gene ID" value="LOC114390159"/>
</dbReference>
<evidence type="ECO:0000313" key="5">
    <source>
        <dbReference type="Proteomes" id="UP000289340"/>
    </source>
</evidence>
<dbReference type="Gramene" id="XM_028350859.1">
    <property type="protein sequence ID" value="XP_028206660.1"/>
    <property type="gene ID" value="LOC114390159"/>
</dbReference>
<keyword evidence="5" id="KW-1185">Reference proteome</keyword>
<dbReference type="Gramene" id="XM_028350851.1">
    <property type="protein sequence ID" value="XP_028206652.1"/>
    <property type="gene ID" value="LOC114390159"/>
</dbReference>
<feature type="domain" description="PAP/OAS1 substrate-binding-related" evidence="3">
    <location>
        <begin position="161"/>
        <end position="352"/>
    </location>
</feature>
<dbReference type="InterPro" id="IPR058920">
    <property type="entry name" value="PAP-OAS1-bd-rel"/>
</dbReference>
<dbReference type="PANTHER" id="PTHR45979">
    <property type="entry name" value="PAP/OAS1 SUBSTRATE-BINDING DOMAIN SUPERFAMILY"/>
    <property type="match status" value="1"/>
</dbReference>
<dbReference type="Gramene" id="XM_028350850.1">
    <property type="protein sequence ID" value="XP_028206651.1"/>
    <property type="gene ID" value="LOC114390159"/>
</dbReference>
<dbReference type="Gramene" id="XM_028350856.1">
    <property type="protein sequence ID" value="XP_028206657.1"/>
    <property type="gene ID" value="LOC114390159"/>
</dbReference>
<name>A0A445GEV8_GLYSO</name>
<dbReference type="Gene3D" id="1.10.1410.10">
    <property type="match status" value="1"/>
</dbReference>
<reference evidence="4 5" key="1">
    <citation type="submission" date="2018-09" db="EMBL/GenBank/DDBJ databases">
        <title>A high-quality reference genome of wild soybean provides a powerful tool to mine soybean genomes.</title>
        <authorList>
            <person name="Xie M."/>
            <person name="Chung C.Y.L."/>
            <person name="Li M.-W."/>
            <person name="Wong F.-L."/>
            <person name="Chan T.-F."/>
            <person name="Lam H.-M."/>
        </authorList>
    </citation>
    <scope>NUCLEOTIDE SEQUENCE [LARGE SCALE GENOMIC DNA]</scope>
    <source>
        <strain evidence="5">cv. W05</strain>
        <tissue evidence="4">Hypocotyl of etiolated seedlings</tissue>
    </source>
</reference>
<feature type="region of interest" description="Disordered" evidence="1">
    <location>
        <begin position="484"/>
        <end position="508"/>
    </location>
</feature>